<proteinExistence type="predicted"/>
<evidence type="ECO:0000313" key="3">
    <source>
        <dbReference type="Proteomes" id="UP000828390"/>
    </source>
</evidence>
<protein>
    <submittedName>
        <fullName evidence="2">Uncharacterized protein</fullName>
    </submittedName>
</protein>
<sequence>MVYNTICMHHPLIHIHTHSMKSAKALPRYGSGQTDGRTTSKHIPPPMAGDNKHQLMEIFNANLLQYTKLWISKIKHNITTITSTFVELISPAKIHFEMDGQTDGWTERLMNNATSISLHLWRGIE</sequence>
<dbReference type="Proteomes" id="UP000828390">
    <property type="component" value="Unassembled WGS sequence"/>
</dbReference>
<reference evidence="2" key="2">
    <citation type="submission" date="2020-11" db="EMBL/GenBank/DDBJ databases">
        <authorList>
            <person name="McCartney M.A."/>
            <person name="Auch B."/>
            <person name="Kono T."/>
            <person name="Mallez S."/>
            <person name="Becker A."/>
            <person name="Gohl D.M."/>
            <person name="Silverstein K.A.T."/>
            <person name="Koren S."/>
            <person name="Bechman K.B."/>
            <person name="Herman A."/>
            <person name="Abrahante J.E."/>
            <person name="Garbe J."/>
        </authorList>
    </citation>
    <scope>NUCLEOTIDE SEQUENCE</scope>
    <source>
        <strain evidence="2">Duluth1</strain>
        <tissue evidence="2">Whole animal</tissue>
    </source>
</reference>
<feature type="region of interest" description="Disordered" evidence="1">
    <location>
        <begin position="26"/>
        <end position="45"/>
    </location>
</feature>
<dbReference type="EMBL" id="JAIWYP010000009">
    <property type="protein sequence ID" value="KAH3771185.1"/>
    <property type="molecule type" value="Genomic_DNA"/>
</dbReference>
<name>A0A9D4IEP5_DREPO</name>
<accession>A0A9D4IEP5</accession>
<gene>
    <name evidence="2" type="ORF">DPMN_172487</name>
</gene>
<reference evidence="2" key="1">
    <citation type="journal article" date="2019" name="bioRxiv">
        <title>The Genome of the Zebra Mussel, Dreissena polymorpha: A Resource for Invasive Species Research.</title>
        <authorList>
            <person name="McCartney M.A."/>
            <person name="Auch B."/>
            <person name="Kono T."/>
            <person name="Mallez S."/>
            <person name="Zhang Y."/>
            <person name="Obille A."/>
            <person name="Becker A."/>
            <person name="Abrahante J.E."/>
            <person name="Garbe J."/>
            <person name="Badalamenti J.P."/>
            <person name="Herman A."/>
            <person name="Mangelson H."/>
            <person name="Liachko I."/>
            <person name="Sullivan S."/>
            <person name="Sone E.D."/>
            <person name="Koren S."/>
            <person name="Silverstein K.A.T."/>
            <person name="Beckman K.B."/>
            <person name="Gohl D.M."/>
        </authorList>
    </citation>
    <scope>NUCLEOTIDE SEQUENCE</scope>
    <source>
        <strain evidence="2">Duluth1</strain>
        <tissue evidence="2">Whole animal</tissue>
    </source>
</reference>
<dbReference type="AlphaFoldDB" id="A0A9D4IEP5"/>
<evidence type="ECO:0000256" key="1">
    <source>
        <dbReference type="SAM" id="MobiDB-lite"/>
    </source>
</evidence>
<evidence type="ECO:0000313" key="2">
    <source>
        <dbReference type="EMBL" id="KAH3771185.1"/>
    </source>
</evidence>
<organism evidence="2 3">
    <name type="scientific">Dreissena polymorpha</name>
    <name type="common">Zebra mussel</name>
    <name type="synonym">Mytilus polymorpha</name>
    <dbReference type="NCBI Taxonomy" id="45954"/>
    <lineage>
        <taxon>Eukaryota</taxon>
        <taxon>Metazoa</taxon>
        <taxon>Spiralia</taxon>
        <taxon>Lophotrochozoa</taxon>
        <taxon>Mollusca</taxon>
        <taxon>Bivalvia</taxon>
        <taxon>Autobranchia</taxon>
        <taxon>Heteroconchia</taxon>
        <taxon>Euheterodonta</taxon>
        <taxon>Imparidentia</taxon>
        <taxon>Neoheterodontei</taxon>
        <taxon>Myida</taxon>
        <taxon>Dreissenoidea</taxon>
        <taxon>Dreissenidae</taxon>
        <taxon>Dreissena</taxon>
    </lineage>
</organism>
<keyword evidence="3" id="KW-1185">Reference proteome</keyword>
<comment type="caution">
    <text evidence="2">The sequence shown here is derived from an EMBL/GenBank/DDBJ whole genome shotgun (WGS) entry which is preliminary data.</text>
</comment>